<keyword evidence="2" id="KW-0472">Membrane</keyword>
<proteinExistence type="predicted"/>
<dbReference type="EMBL" id="CP045119">
    <property type="protein sequence ID" value="QIN84536.1"/>
    <property type="molecule type" value="Genomic_DNA"/>
</dbReference>
<feature type="region of interest" description="Disordered" evidence="1">
    <location>
        <begin position="53"/>
        <end position="83"/>
    </location>
</feature>
<organism evidence="3 4">
    <name type="scientific">Rubrobacter tropicus</name>
    <dbReference type="NCBI Taxonomy" id="2653851"/>
    <lineage>
        <taxon>Bacteria</taxon>
        <taxon>Bacillati</taxon>
        <taxon>Actinomycetota</taxon>
        <taxon>Rubrobacteria</taxon>
        <taxon>Rubrobacterales</taxon>
        <taxon>Rubrobacteraceae</taxon>
        <taxon>Rubrobacter</taxon>
    </lineage>
</organism>
<name>A0A6G8QDG4_9ACTN</name>
<evidence type="ECO:0000313" key="3">
    <source>
        <dbReference type="EMBL" id="QIN84536.1"/>
    </source>
</evidence>
<evidence type="ECO:0000256" key="2">
    <source>
        <dbReference type="SAM" id="Phobius"/>
    </source>
</evidence>
<evidence type="ECO:0000313" key="4">
    <source>
        <dbReference type="Proteomes" id="UP000501452"/>
    </source>
</evidence>
<reference evidence="3 4" key="1">
    <citation type="submission" date="2019-10" db="EMBL/GenBank/DDBJ databases">
        <title>Rubrobacter sp nov SCSIO 52090 isolated from a deep-sea sediment in the South China Sea.</title>
        <authorList>
            <person name="Chen R.W."/>
        </authorList>
    </citation>
    <scope>NUCLEOTIDE SEQUENCE [LARGE SCALE GENOMIC DNA]</scope>
    <source>
        <strain evidence="3 4">SCSIO 52909</strain>
    </source>
</reference>
<feature type="compositionally biased region" description="Basic and acidic residues" evidence="1">
    <location>
        <begin position="70"/>
        <end position="81"/>
    </location>
</feature>
<protein>
    <submittedName>
        <fullName evidence="3">Uncharacterized protein</fullName>
    </submittedName>
</protein>
<evidence type="ECO:0000256" key="1">
    <source>
        <dbReference type="SAM" id="MobiDB-lite"/>
    </source>
</evidence>
<dbReference type="RefSeq" id="WP_166178820.1">
    <property type="nucleotide sequence ID" value="NZ_CP045119.1"/>
</dbReference>
<dbReference type="AlphaFoldDB" id="A0A6G8QDG4"/>
<sequence length="146" mass="15225">MVSAAYNAFFPARRWAGGKAQTTLLASLLILALLLCHGAMGGFHQLAPASGPISHGHADHASASPESGTDGERQAGHEEGHPAPSLPPSFYMAALLVVFLALIFWPASRGAVPPSALASWAVRRPPPAAFLPGRPPTTSSLQVFRL</sequence>
<feature type="transmembrane region" description="Helical" evidence="2">
    <location>
        <begin position="89"/>
        <end position="107"/>
    </location>
</feature>
<accession>A0A6G8QDG4</accession>
<dbReference type="KEGG" id="rub:GBA63_19230"/>
<keyword evidence="2" id="KW-1133">Transmembrane helix</keyword>
<keyword evidence="4" id="KW-1185">Reference proteome</keyword>
<gene>
    <name evidence="3" type="ORF">GBA63_19230</name>
</gene>
<dbReference type="Proteomes" id="UP000501452">
    <property type="component" value="Chromosome"/>
</dbReference>
<keyword evidence="2" id="KW-0812">Transmembrane</keyword>